<dbReference type="PANTHER" id="PTHR33835">
    <property type="entry name" value="YALI0C07656P"/>
    <property type="match status" value="1"/>
</dbReference>
<protein>
    <submittedName>
        <fullName evidence="1">CIC11C00000001983</fullName>
    </submittedName>
</protein>
<name>A0A1L0GM03_9ASCO</name>
<dbReference type="InterPro" id="IPR036866">
    <property type="entry name" value="RibonucZ/Hydroxyglut_hydro"/>
</dbReference>
<proteinExistence type="predicted"/>
<dbReference type="SUPFAM" id="SSF56281">
    <property type="entry name" value="Metallo-hydrolase/oxidoreductase"/>
    <property type="match status" value="1"/>
</dbReference>
<dbReference type="OrthoDB" id="421671at2759"/>
<gene>
    <name evidence="1" type="ORF">SAMEA4029010_CIC11G00000001983</name>
</gene>
<organism evidence="1 2">
    <name type="scientific">Sungouiella intermedia</name>
    <dbReference type="NCBI Taxonomy" id="45354"/>
    <lineage>
        <taxon>Eukaryota</taxon>
        <taxon>Fungi</taxon>
        <taxon>Dikarya</taxon>
        <taxon>Ascomycota</taxon>
        <taxon>Saccharomycotina</taxon>
        <taxon>Pichiomycetes</taxon>
        <taxon>Metschnikowiaceae</taxon>
        <taxon>Sungouiella</taxon>
    </lineage>
</organism>
<dbReference type="InterPro" id="IPR025638">
    <property type="entry name" value="DUF4336"/>
</dbReference>
<evidence type="ECO:0000313" key="2">
    <source>
        <dbReference type="Proteomes" id="UP000182334"/>
    </source>
</evidence>
<dbReference type="Proteomes" id="UP000182334">
    <property type="component" value="Chromosome VI"/>
</dbReference>
<dbReference type="AlphaFoldDB" id="A0A1L0GM03"/>
<dbReference type="EMBL" id="LT635761">
    <property type="protein sequence ID" value="SGZ57189.1"/>
    <property type="molecule type" value="Genomic_DNA"/>
</dbReference>
<reference evidence="1 2" key="1">
    <citation type="submission" date="2016-10" db="EMBL/GenBank/DDBJ databases">
        <authorList>
            <person name="de Groot N.N."/>
        </authorList>
    </citation>
    <scope>NUCLEOTIDE SEQUENCE [LARGE SCALE GENOMIC DNA]</scope>
    <source>
        <strain evidence="1 2">CBS 141442</strain>
    </source>
</reference>
<evidence type="ECO:0000313" key="1">
    <source>
        <dbReference type="EMBL" id="SGZ57189.1"/>
    </source>
</evidence>
<sequence length="268" mass="30301">MPYPNPLKIVTQKLTDNILLAASGFKRFDKINFGGRMALFHYNNSVIVWSAMPFGDEVHKAIEKLTGQSSSPVAYLIIPDTEHTIAAKLFKAKYPELKIISVELVDLGPETPIDYVVTSKYSKKLIDKQVLQEIGITDPTITDHFEFVYLPDHANKELVMYDKNSKTLFEADLLFNLSTQQPQEQFSEELGFPKNYFPFSGYSFLARYLNPDSSIGNKILNKIANSTASAEGLRIIYGWDFDKIVMCHGNVIKANAKNEFKKVFGKVL</sequence>
<dbReference type="Gene3D" id="3.60.15.10">
    <property type="entry name" value="Ribonuclease Z/Hydroxyacylglutathione hydrolase-like"/>
    <property type="match status" value="1"/>
</dbReference>
<dbReference type="PANTHER" id="PTHR33835:SF1">
    <property type="entry name" value="METALLO-BETA-LACTAMASE DOMAIN-CONTAINING PROTEIN"/>
    <property type="match status" value="1"/>
</dbReference>
<keyword evidence="2" id="KW-1185">Reference proteome</keyword>
<accession>A0A1L0GM03</accession>